<name>A0A6G1X6P8_9BACI</name>
<reference evidence="1 2" key="1">
    <citation type="submission" date="2019-11" db="EMBL/GenBank/DDBJ databases">
        <authorList>
            <person name="Li J."/>
        </authorList>
    </citation>
    <scope>NUCLEOTIDE SEQUENCE [LARGE SCALE GENOMIC DNA]</scope>
    <source>
        <strain evidence="1 2">J4</strain>
    </source>
</reference>
<dbReference type="EMBL" id="WJNH01000005">
    <property type="protein sequence ID" value="MRG86612.1"/>
    <property type="molecule type" value="Genomic_DNA"/>
</dbReference>
<evidence type="ECO:0000313" key="1">
    <source>
        <dbReference type="EMBL" id="MRG86612.1"/>
    </source>
</evidence>
<organism evidence="1 2">
    <name type="scientific">Salinibacillus xinjiangensis</name>
    <dbReference type="NCBI Taxonomy" id="1229268"/>
    <lineage>
        <taxon>Bacteria</taxon>
        <taxon>Bacillati</taxon>
        <taxon>Bacillota</taxon>
        <taxon>Bacilli</taxon>
        <taxon>Bacillales</taxon>
        <taxon>Bacillaceae</taxon>
        <taxon>Salinibacillus</taxon>
    </lineage>
</organism>
<dbReference type="InterPro" id="IPR020277">
    <property type="entry name" value="DUF2624"/>
</dbReference>
<gene>
    <name evidence="1" type="ORF">GH754_09770</name>
</gene>
<dbReference type="Pfam" id="PF11116">
    <property type="entry name" value="DUF2624"/>
    <property type="match status" value="1"/>
</dbReference>
<evidence type="ECO:0000313" key="2">
    <source>
        <dbReference type="Proteomes" id="UP000480185"/>
    </source>
</evidence>
<comment type="caution">
    <text evidence="1">The sequence shown here is derived from an EMBL/GenBank/DDBJ whole genome shotgun (WGS) entry which is preliminary data.</text>
</comment>
<dbReference type="RefSeq" id="WP_153728510.1">
    <property type="nucleotide sequence ID" value="NZ_WJNH01000005.1"/>
</dbReference>
<protein>
    <submittedName>
        <fullName evidence="1">DUF2624 family protein</fullName>
    </submittedName>
</protein>
<dbReference type="AlphaFoldDB" id="A0A6G1X6P8"/>
<keyword evidence="2" id="KW-1185">Reference proteome</keyword>
<proteinExistence type="predicted"/>
<dbReference type="Proteomes" id="UP000480185">
    <property type="component" value="Unassembled WGS sequence"/>
</dbReference>
<accession>A0A6G1X6P8</accession>
<dbReference type="OrthoDB" id="2969753at2"/>
<sequence>MKKMIRQMVRDKFASLTTKDLIKHGKQYNFHLTHDQADKILAYVRKNSLDPFSERDRFKLLKKIAQVTDEKTAQKANKLFQNMVQSYGIDHLFK</sequence>